<feature type="coiled-coil region" evidence="1">
    <location>
        <begin position="3"/>
        <end position="30"/>
    </location>
</feature>
<name>A0A0L0D7Q2_THETB</name>
<reference evidence="3 4" key="1">
    <citation type="submission" date="2010-05" db="EMBL/GenBank/DDBJ databases">
        <title>The Genome Sequence of Thecamonas trahens ATCC 50062.</title>
        <authorList>
            <consortium name="The Broad Institute Genome Sequencing Platform"/>
            <person name="Russ C."/>
            <person name="Cuomo C."/>
            <person name="Shea T."/>
            <person name="Young S.K."/>
            <person name="Zeng Q."/>
            <person name="Koehrsen M."/>
            <person name="Haas B."/>
            <person name="Borodovsky M."/>
            <person name="Guigo R."/>
            <person name="Alvarado L."/>
            <person name="Berlin A."/>
            <person name="Bochicchio J."/>
            <person name="Borenstein D."/>
            <person name="Chapman S."/>
            <person name="Chen Z."/>
            <person name="Freedman E."/>
            <person name="Gellesch M."/>
            <person name="Goldberg J."/>
            <person name="Griggs A."/>
            <person name="Gujja S."/>
            <person name="Heilman E."/>
            <person name="Heiman D."/>
            <person name="Hepburn T."/>
            <person name="Howarth C."/>
            <person name="Jen D."/>
            <person name="Larson L."/>
            <person name="Mehta T."/>
            <person name="Park D."/>
            <person name="Pearson M."/>
            <person name="Roberts A."/>
            <person name="Saif S."/>
            <person name="Shenoy N."/>
            <person name="Sisk P."/>
            <person name="Stolte C."/>
            <person name="Sykes S."/>
            <person name="Thomson T."/>
            <person name="Walk T."/>
            <person name="White J."/>
            <person name="Yandava C."/>
            <person name="Burger G."/>
            <person name="Gray M.W."/>
            <person name="Holland P.W.H."/>
            <person name="King N."/>
            <person name="Lang F.B.F."/>
            <person name="Roger A.J."/>
            <person name="Ruiz-Trillo I."/>
            <person name="Lander E."/>
            <person name="Nusbaum C."/>
        </authorList>
    </citation>
    <scope>NUCLEOTIDE SEQUENCE [LARGE SCALE GENOMIC DNA]</scope>
    <source>
        <strain evidence="3 4">ATCC 50062</strain>
    </source>
</reference>
<dbReference type="EMBL" id="GL349451">
    <property type="protein sequence ID" value="KNC48417.1"/>
    <property type="molecule type" value="Genomic_DNA"/>
</dbReference>
<keyword evidence="1" id="KW-0175">Coiled coil</keyword>
<gene>
    <name evidence="3" type="ORF">AMSG_04864</name>
</gene>
<evidence type="ECO:0000256" key="1">
    <source>
        <dbReference type="SAM" id="Coils"/>
    </source>
</evidence>
<dbReference type="Proteomes" id="UP000054408">
    <property type="component" value="Unassembled WGS sequence"/>
</dbReference>
<evidence type="ECO:0000256" key="2">
    <source>
        <dbReference type="SAM" id="MobiDB-lite"/>
    </source>
</evidence>
<dbReference type="AlphaFoldDB" id="A0A0L0D7Q2"/>
<accession>A0A0L0D7Q2</accession>
<evidence type="ECO:0000313" key="3">
    <source>
        <dbReference type="EMBL" id="KNC48417.1"/>
    </source>
</evidence>
<keyword evidence="4" id="KW-1185">Reference proteome</keyword>
<dbReference type="OrthoDB" id="10587303at2759"/>
<feature type="compositionally biased region" description="Polar residues" evidence="2">
    <location>
        <begin position="100"/>
        <end position="115"/>
    </location>
</feature>
<dbReference type="RefSeq" id="XP_013758533.1">
    <property type="nucleotide sequence ID" value="XM_013903079.1"/>
</dbReference>
<dbReference type="GeneID" id="25564383"/>
<organism evidence="3 4">
    <name type="scientific">Thecamonas trahens ATCC 50062</name>
    <dbReference type="NCBI Taxonomy" id="461836"/>
    <lineage>
        <taxon>Eukaryota</taxon>
        <taxon>Apusozoa</taxon>
        <taxon>Apusomonadida</taxon>
        <taxon>Apusomonadidae</taxon>
        <taxon>Thecamonas</taxon>
    </lineage>
</organism>
<proteinExistence type="predicted"/>
<evidence type="ECO:0000313" key="4">
    <source>
        <dbReference type="Proteomes" id="UP000054408"/>
    </source>
</evidence>
<protein>
    <submittedName>
        <fullName evidence="3">Uncharacterized protein</fullName>
    </submittedName>
</protein>
<feature type="region of interest" description="Disordered" evidence="2">
    <location>
        <begin position="100"/>
        <end position="122"/>
    </location>
</feature>
<sequence length="196" mass="20807">MQVEALMLANEKLNERNKVLEDKVAKLSAAHADAMLELEVLRATTGRSAMSQAESSHKPPRAPLEIMAENVELATRVRSLAADNRAMTRTLASLRSQYSTQPLTAPRVPQQTVRSPASPAVSRDDAIAALPPLPDRTSLATTLAAMSDMVSHLADKADAGSVSGDNDDGDEAARVADLAESFSETTCECSSSDSET</sequence>